<keyword evidence="3 6" id="KW-1133">Transmembrane helix</keyword>
<organism evidence="8 9">
    <name type="scientific">Microthyrium microscopicum</name>
    <dbReference type="NCBI Taxonomy" id="703497"/>
    <lineage>
        <taxon>Eukaryota</taxon>
        <taxon>Fungi</taxon>
        <taxon>Dikarya</taxon>
        <taxon>Ascomycota</taxon>
        <taxon>Pezizomycotina</taxon>
        <taxon>Dothideomycetes</taxon>
        <taxon>Dothideomycetes incertae sedis</taxon>
        <taxon>Microthyriales</taxon>
        <taxon>Microthyriaceae</taxon>
        <taxon>Microthyrium</taxon>
    </lineage>
</organism>
<keyword evidence="4 6" id="KW-0472">Membrane</keyword>
<feature type="transmembrane region" description="Helical" evidence="6">
    <location>
        <begin position="170"/>
        <end position="192"/>
    </location>
</feature>
<dbReference type="EMBL" id="MU004237">
    <property type="protein sequence ID" value="KAF2667770.1"/>
    <property type="molecule type" value="Genomic_DNA"/>
</dbReference>
<dbReference type="SUPFAM" id="SSF103481">
    <property type="entry name" value="Multidrug resistance efflux transporter EmrE"/>
    <property type="match status" value="2"/>
</dbReference>
<feature type="transmembrane region" description="Helical" evidence="6">
    <location>
        <begin position="346"/>
        <end position="365"/>
    </location>
</feature>
<feature type="transmembrane region" description="Helical" evidence="6">
    <location>
        <begin position="138"/>
        <end position="158"/>
    </location>
</feature>
<dbReference type="AlphaFoldDB" id="A0A6A6U745"/>
<sequence length="445" mass="47995">MDSLKPIRLSYDDRIRSISPNNLSLTAKDIELQKSSHLTIPKIRRFASPALSDISVSTLESYSRPIFTELDSTEAQLCSTDNSHQHGIKSKLRSFWQRNWGLAYVFFAQFFGTLMGVTARLLEQGGPDRKGMHPFQILFNRMIISTIVTSIYIFYSNIPEKPLGHKSVRFVLAFRGVSGFVGVSGMFFGLQYLPLSDATVIGFLAPPLACLACSYILKEPFTRLEQIATMISLFGVVLISQPTAVFSSGSAATPPPASGIGEVTHGSGSQTSDLITPQQRLIGVGCVMLGVLGGGTQLVCLRYIGTRAHPLISVNYLNVCVGIISGIMLTIIPGLPFALPSTALDWFYITVLSASGIILQALLASGLGAEKSSRATNMSYSAMLFAVTFDLVIWGTVPGLLTIVGSSLIVGSAVYVALQKDSVQSGGKDSKDVDYIPLDSNRDEE</sequence>
<dbReference type="Pfam" id="PF00892">
    <property type="entry name" value="EamA"/>
    <property type="match status" value="1"/>
</dbReference>
<accession>A0A6A6U745</accession>
<evidence type="ECO:0000256" key="6">
    <source>
        <dbReference type="SAM" id="Phobius"/>
    </source>
</evidence>
<dbReference type="PANTHER" id="PTHR22911">
    <property type="entry name" value="ACYL-MALONYL CONDENSING ENZYME-RELATED"/>
    <property type="match status" value="1"/>
</dbReference>
<evidence type="ECO:0000256" key="5">
    <source>
        <dbReference type="SAM" id="MobiDB-lite"/>
    </source>
</evidence>
<evidence type="ECO:0000256" key="4">
    <source>
        <dbReference type="ARBA" id="ARBA00023136"/>
    </source>
</evidence>
<evidence type="ECO:0000256" key="2">
    <source>
        <dbReference type="ARBA" id="ARBA00022692"/>
    </source>
</evidence>
<evidence type="ECO:0000313" key="9">
    <source>
        <dbReference type="Proteomes" id="UP000799302"/>
    </source>
</evidence>
<feature type="transmembrane region" description="Helical" evidence="6">
    <location>
        <begin position="377"/>
        <end position="394"/>
    </location>
</feature>
<reference evidence="8" key="1">
    <citation type="journal article" date="2020" name="Stud. Mycol.">
        <title>101 Dothideomycetes genomes: a test case for predicting lifestyles and emergence of pathogens.</title>
        <authorList>
            <person name="Haridas S."/>
            <person name="Albert R."/>
            <person name="Binder M."/>
            <person name="Bloem J."/>
            <person name="Labutti K."/>
            <person name="Salamov A."/>
            <person name="Andreopoulos B."/>
            <person name="Baker S."/>
            <person name="Barry K."/>
            <person name="Bills G."/>
            <person name="Bluhm B."/>
            <person name="Cannon C."/>
            <person name="Castanera R."/>
            <person name="Culley D."/>
            <person name="Daum C."/>
            <person name="Ezra D."/>
            <person name="Gonzalez J."/>
            <person name="Henrissat B."/>
            <person name="Kuo A."/>
            <person name="Liang C."/>
            <person name="Lipzen A."/>
            <person name="Lutzoni F."/>
            <person name="Magnuson J."/>
            <person name="Mondo S."/>
            <person name="Nolan M."/>
            <person name="Ohm R."/>
            <person name="Pangilinan J."/>
            <person name="Park H.-J."/>
            <person name="Ramirez L."/>
            <person name="Alfaro M."/>
            <person name="Sun H."/>
            <person name="Tritt A."/>
            <person name="Yoshinaga Y."/>
            <person name="Zwiers L.-H."/>
            <person name="Turgeon B."/>
            <person name="Goodwin S."/>
            <person name="Spatafora J."/>
            <person name="Crous P."/>
            <person name="Grigoriev I."/>
        </authorList>
    </citation>
    <scope>NUCLEOTIDE SEQUENCE</scope>
    <source>
        <strain evidence="8">CBS 115976</strain>
    </source>
</reference>
<gene>
    <name evidence="8" type="ORF">BT63DRAFT_426616</name>
</gene>
<feature type="transmembrane region" description="Helical" evidence="6">
    <location>
        <begin position="99"/>
        <end position="118"/>
    </location>
</feature>
<dbReference type="InterPro" id="IPR037185">
    <property type="entry name" value="EmrE-like"/>
</dbReference>
<evidence type="ECO:0000313" key="8">
    <source>
        <dbReference type="EMBL" id="KAF2667770.1"/>
    </source>
</evidence>
<feature type="transmembrane region" description="Helical" evidence="6">
    <location>
        <begin position="316"/>
        <end position="340"/>
    </location>
</feature>
<dbReference type="OrthoDB" id="306876at2759"/>
<dbReference type="GO" id="GO:0016020">
    <property type="term" value="C:membrane"/>
    <property type="evidence" value="ECO:0007669"/>
    <property type="project" value="UniProtKB-SubCell"/>
</dbReference>
<feature type="transmembrane region" description="Helical" evidence="6">
    <location>
        <begin position="281"/>
        <end position="304"/>
    </location>
</feature>
<proteinExistence type="predicted"/>
<feature type="transmembrane region" description="Helical" evidence="6">
    <location>
        <begin position="198"/>
        <end position="217"/>
    </location>
</feature>
<protein>
    <recommendedName>
        <fullName evidence="7">EamA domain-containing protein</fullName>
    </recommendedName>
</protein>
<evidence type="ECO:0000256" key="3">
    <source>
        <dbReference type="ARBA" id="ARBA00022989"/>
    </source>
</evidence>
<dbReference type="PANTHER" id="PTHR22911:SF6">
    <property type="entry name" value="SOLUTE CARRIER FAMILY 35 MEMBER G1"/>
    <property type="match status" value="1"/>
</dbReference>
<dbReference type="InterPro" id="IPR000620">
    <property type="entry name" value="EamA_dom"/>
</dbReference>
<evidence type="ECO:0000259" key="7">
    <source>
        <dbReference type="Pfam" id="PF00892"/>
    </source>
</evidence>
<feature type="region of interest" description="Disordered" evidence="5">
    <location>
        <begin position="424"/>
        <end position="445"/>
    </location>
</feature>
<keyword evidence="2 6" id="KW-0812">Transmembrane</keyword>
<dbReference type="Proteomes" id="UP000799302">
    <property type="component" value="Unassembled WGS sequence"/>
</dbReference>
<name>A0A6A6U745_9PEZI</name>
<evidence type="ECO:0000256" key="1">
    <source>
        <dbReference type="ARBA" id="ARBA00004141"/>
    </source>
</evidence>
<feature type="domain" description="EamA" evidence="7">
    <location>
        <begin position="100"/>
        <end position="240"/>
    </location>
</feature>
<keyword evidence="9" id="KW-1185">Reference proteome</keyword>
<feature type="transmembrane region" description="Helical" evidence="6">
    <location>
        <begin position="229"/>
        <end position="249"/>
    </location>
</feature>
<comment type="subcellular location">
    <subcellularLocation>
        <location evidence="1">Membrane</location>
        <topology evidence="1">Multi-pass membrane protein</topology>
    </subcellularLocation>
</comment>